<evidence type="ECO:0000256" key="1">
    <source>
        <dbReference type="ARBA" id="ARBA00012725"/>
    </source>
</evidence>
<keyword evidence="6" id="KW-1185">Reference proteome</keyword>
<reference key="1">
    <citation type="submission" date="2010-11" db="EMBL/GenBank/DDBJ databases">
        <title>The complete sequence of chromosome of Isophaera pallida ATCC 43644.</title>
        <authorList>
            <consortium name="US DOE Joint Genome Institute (JGI-PGF)"/>
            <person name="Lucas S."/>
            <person name="Copeland A."/>
            <person name="Lapidus A."/>
            <person name="Bruce D."/>
            <person name="Goodwin L."/>
            <person name="Pitluck S."/>
            <person name="Kyrpides N."/>
            <person name="Mavromatis K."/>
            <person name="Pagani I."/>
            <person name="Ivanova N."/>
            <person name="Saunders E."/>
            <person name="Brettin T."/>
            <person name="Detter J.C."/>
            <person name="Han C."/>
            <person name="Tapia R."/>
            <person name="Land M."/>
            <person name="Hauser L."/>
            <person name="Markowitz V."/>
            <person name="Cheng J.-F."/>
            <person name="Hugenholtz P."/>
            <person name="Woyke T."/>
            <person name="Wu D."/>
            <person name="Eisen J.A."/>
        </authorList>
    </citation>
    <scope>NUCLEOTIDE SEQUENCE</scope>
    <source>
        <strain>ATCC 43644</strain>
    </source>
</reference>
<dbReference type="EMBL" id="CP002353">
    <property type="protein sequence ID" value="ADV61992.1"/>
    <property type="molecule type" value="Genomic_DNA"/>
</dbReference>
<dbReference type="InterPro" id="IPR000228">
    <property type="entry name" value="RNA3'_term_phos_cyc"/>
</dbReference>
<dbReference type="OrthoDB" id="9789235at2"/>
<evidence type="ECO:0000313" key="6">
    <source>
        <dbReference type="Proteomes" id="UP000008631"/>
    </source>
</evidence>
<dbReference type="FunCoup" id="E8QXF1">
    <property type="interactions" value="316"/>
</dbReference>
<protein>
    <recommendedName>
        <fullName evidence="1">RNA 3'-terminal-phosphate cyclase (ATP)</fullName>
        <ecNumber evidence="1">6.5.1.4</ecNumber>
    </recommendedName>
</protein>
<dbReference type="AlphaFoldDB" id="E8QXF1"/>
<evidence type="ECO:0000259" key="4">
    <source>
        <dbReference type="Pfam" id="PF01137"/>
    </source>
</evidence>
<sequence>MVELDGGEGEGGGQILRTALTLSVLTGRPFRIDRIRANRDHPGLRPQHLACVEALVALTGAQAQGAEVGSRTLRFEPSEGFEIRPFEYDIGTAGSTGLLLQTLVPIVAIQGAKLGLTHSTTLTLRGGTYNLAAPSWPFLDRVWRVHQARVGLNCVLRSPRAGYYPRGGGLLEAEIPPGRPRPVTLTQRGRPQRVLIDAVVSRLPESIGRRLIQRVQTRLTDHPQLGEAEIVDRLVQSPSDGTGCAVGITVEFEDPTSDDCDPAGESPGVAASGQTIPPPSPSPPLVAGFVGLGRPGKSSEAVADEAFDQLEDHLAAPHAAIDRYSGDQLLLPLALASGCSRFRVGHATGHLLTNVRTLCAFLERTIRVELDHPPSPDQPEPPALVVVE</sequence>
<dbReference type="InterPro" id="IPR023797">
    <property type="entry name" value="RNA3'_phos_cyclase_dom"/>
</dbReference>
<dbReference type="STRING" id="575540.Isop_1407"/>
<dbReference type="SUPFAM" id="SSF55205">
    <property type="entry name" value="EPT/RTPC-like"/>
    <property type="match status" value="1"/>
</dbReference>
<dbReference type="RefSeq" id="WP_013564280.1">
    <property type="nucleotide sequence ID" value="NC_014962.1"/>
</dbReference>
<dbReference type="eggNOG" id="COG0430">
    <property type="taxonomic scope" value="Bacteria"/>
</dbReference>
<accession>E8QXF1</accession>
<proteinExistence type="predicted"/>
<reference evidence="5 6" key="2">
    <citation type="journal article" date="2011" name="Stand. Genomic Sci.">
        <title>Complete genome sequence of Isosphaera pallida type strain (IS1B).</title>
        <authorList>
            <consortium name="US DOE Joint Genome Institute (JGI-PGF)"/>
            <person name="Goker M."/>
            <person name="Cleland D."/>
            <person name="Saunders E."/>
            <person name="Lapidus A."/>
            <person name="Nolan M."/>
            <person name="Lucas S."/>
            <person name="Hammon N."/>
            <person name="Deshpande S."/>
            <person name="Cheng J.F."/>
            <person name="Tapia R."/>
            <person name="Han C."/>
            <person name="Goodwin L."/>
            <person name="Pitluck S."/>
            <person name="Liolios K."/>
            <person name="Pagani I."/>
            <person name="Ivanova N."/>
            <person name="Mavromatis K."/>
            <person name="Pati A."/>
            <person name="Chen A."/>
            <person name="Palaniappan K."/>
            <person name="Land M."/>
            <person name="Hauser L."/>
            <person name="Chang Y.J."/>
            <person name="Jeffries C.D."/>
            <person name="Detter J.C."/>
            <person name="Beck B."/>
            <person name="Woyke T."/>
            <person name="Bristow J."/>
            <person name="Eisen J.A."/>
            <person name="Markowitz V."/>
            <person name="Hugenholtz P."/>
            <person name="Kyrpides N.C."/>
            <person name="Klenk H.P."/>
        </authorList>
    </citation>
    <scope>NUCLEOTIDE SEQUENCE [LARGE SCALE GENOMIC DNA]</scope>
    <source>
        <strain evidence="6">ATCC 43644 / DSM 9630 / IS1B</strain>
    </source>
</reference>
<dbReference type="Pfam" id="PF01137">
    <property type="entry name" value="RTC"/>
    <property type="match status" value="1"/>
</dbReference>
<evidence type="ECO:0000256" key="3">
    <source>
        <dbReference type="SAM" id="MobiDB-lite"/>
    </source>
</evidence>
<feature type="domain" description="RNA 3'-terminal phosphate cyclase" evidence="4">
    <location>
        <begin position="9"/>
        <end position="368"/>
    </location>
</feature>
<dbReference type="PANTHER" id="PTHR11096">
    <property type="entry name" value="RNA 3' TERMINAL PHOSPHATE CYCLASE"/>
    <property type="match status" value="1"/>
</dbReference>
<dbReference type="InterPro" id="IPR036553">
    <property type="entry name" value="RPTC_insert"/>
</dbReference>
<gene>
    <name evidence="5" type="ordered locus">Isop_1407</name>
</gene>
<dbReference type="InParanoid" id="E8QXF1"/>
<name>E8QXF1_ISOPI</name>
<dbReference type="InterPro" id="IPR013792">
    <property type="entry name" value="RNA3'P_cycl/enolpyr_Trfase_a/b"/>
</dbReference>
<dbReference type="EC" id="6.5.1.4" evidence="1"/>
<dbReference type="Proteomes" id="UP000008631">
    <property type="component" value="Chromosome"/>
</dbReference>
<evidence type="ECO:0000256" key="2">
    <source>
        <dbReference type="ARBA" id="ARBA00024481"/>
    </source>
</evidence>
<dbReference type="GO" id="GO:0003963">
    <property type="term" value="F:RNA-3'-phosphate cyclase activity"/>
    <property type="evidence" value="ECO:0007669"/>
    <property type="project" value="UniProtKB-EC"/>
</dbReference>
<keyword evidence="5" id="KW-0436">Ligase</keyword>
<dbReference type="KEGG" id="ipa:Isop_1407"/>
<dbReference type="InterPro" id="IPR037136">
    <property type="entry name" value="RNA3'_phos_cyclase_dom_sf"/>
</dbReference>
<dbReference type="PANTHER" id="PTHR11096:SF0">
    <property type="entry name" value="RNA 3'-TERMINAL PHOSPHATE CYCLASE"/>
    <property type="match status" value="1"/>
</dbReference>
<dbReference type="HOGENOM" id="CLU_027882_0_0_0"/>
<evidence type="ECO:0000313" key="5">
    <source>
        <dbReference type="EMBL" id="ADV61992.1"/>
    </source>
</evidence>
<dbReference type="Gene3D" id="3.30.360.20">
    <property type="entry name" value="RNA 3'-terminal phosphate cyclase, insert domain"/>
    <property type="match status" value="1"/>
</dbReference>
<dbReference type="Gene3D" id="3.65.10.20">
    <property type="entry name" value="RNA 3'-terminal phosphate cyclase domain"/>
    <property type="match status" value="1"/>
</dbReference>
<feature type="region of interest" description="Disordered" evidence="3">
    <location>
        <begin position="255"/>
        <end position="282"/>
    </location>
</feature>
<comment type="catalytic activity">
    <reaction evidence="2">
        <text>a 3'-end 3'-phospho-ribonucleotide-RNA + ATP = a 3'-end 2',3'-cyclophospho-ribonucleotide-RNA + AMP + diphosphate</text>
        <dbReference type="Rhea" id="RHEA:23976"/>
        <dbReference type="Rhea" id="RHEA-COMP:10463"/>
        <dbReference type="Rhea" id="RHEA-COMP:10464"/>
        <dbReference type="ChEBI" id="CHEBI:30616"/>
        <dbReference type="ChEBI" id="CHEBI:33019"/>
        <dbReference type="ChEBI" id="CHEBI:83062"/>
        <dbReference type="ChEBI" id="CHEBI:83064"/>
        <dbReference type="ChEBI" id="CHEBI:456215"/>
        <dbReference type="EC" id="6.5.1.4"/>
    </reaction>
</comment>
<organism evidence="5 6">
    <name type="scientific">Isosphaera pallida (strain ATCC 43644 / DSM 9630 / IS1B)</name>
    <dbReference type="NCBI Taxonomy" id="575540"/>
    <lineage>
        <taxon>Bacteria</taxon>
        <taxon>Pseudomonadati</taxon>
        <taxon>Planctomycetota</taxon>
        <taxon>Planctomycetia</taxon>
        <taxon>Isosphaerales</taxon>
        <taxon>Isosphaeraceae</taxon>
        <taxon>Isosphaera</taxon>
    </lineage>
</organism>
<dbReference type="GO" id="GO:0006396">
    <property type="term" value="P:RNA processing"/>
    <property type="evidence" value="ECO:0007669"/>
    <property type="project" value="InterPro"/>
</dbReference>